<dbReference type="SUPFAM" id="SSF69786">
    <property type="entry name" value="YggU-like"/>
    <property type="match status" value="1"/>
</dbReference>
<sequence>MPLFDKQVPPFYRWEGDTLILNVLGRPNSKQDAIGRVIGHQLEVYAAAVPRRGGATAHMVQYLASIFSVPEHAITVVFGEKNVNKQLRIESPGKLPSVIQRAKK</sequence>
<dbReference type="HOGENOM" id="CLU_130694_5_0_4"/>
<dbReference type="AlphaFoldDB" id="D9SC46"/>
<dbReference type="KEGG" id="gca:Galf_0467"/>
<dbReference type="eggNOG" id="COG1872">
    <property type="taxonomic scope" value="Bacteria"/>
</dbReference>
<dbReference type="SMART" id="SM01152">
    <property type="entry name" value="DUF167"/>
    <property type="match status" value="1"/>
</dbReference>
<reference evidence="3 4" key="1">
    <citation type="submission" date="2010-08" db="EMBL/GenBank/DDBJ databases">
        <title>Complete sequence of Gallionella capsiferriformans ES-2.</title>
        <authorList>
            <consortium name="US DOE Joint Genome Institute"/>
            <person name="Lucas S."/>
            <person name="Copeland A."/>
            <person name="Lapidus A."/>
            <person name="Cheng J.-F."/>
            <person name="Bruce D."/>
            <person name="Goodwin L."/>
            <person name="Pitluck S."/>
            <person name="Chertkov O."/>
            <person name="Davenport K.W."/>
            <person name="Detter J.C."/>
            <person name="Han C."/>
            <person name="Tapia R."/>
            <person name="Land M."/>
            <person name="Hauser L."/>
            <person name="Chang Y.-J."/>
            <person name="Jeffries C."/>
            <person name="Kyrpides N."/>
            <person name="Ivanova N."/>
            <person name="Mikhailova N."/>
            <person name="Shelobolina E.S."/>
            <person name="Picardal F."/>
            <person name="Roden E."/>
            <person name="Emerson D."/>
            <person name="Woyke T."/>
        </authorList>
    </citation>
    <scope>NUCLEOTIDE SEQUENCE [LARGE SCALE GENOMIC DNA]</scope>
    <source>
        <strain evidence="3 4">ES-2</strain>
    </source>
</reference>
<evidence type="ECO:0000313" key="3">
    <source>
        <dbReference type="EMBL" id="ADL54511.1"/>
    </source>
</evidence>
<evidence type="ECO:0000256" key="1">
    <source>
        <dbReference type="ARBA" id="ARBA00010364"/>
    </source>
</evidence>
<accession>D9SC46</accession>
<proteinExistence type="inferred from homology"/>
<dbReference type="EMBL" id="CP002159">
    <property type="protein sequence ID" value="ADL54511.1"/>
    <property type="molecule type" value="Genomic_DNA"/>
</dbReference>
<comment type="similarity">
    <text evidence="1 2">Belongs to the UPF0235 family.</text>
</comment>
<evidence type="ECO:0000313" key="4">
    <source>
        <dbReference type="Proteomes" id="UP000001235"/>
    </source>
</evidence>
<gene>
    <name evidence="3" type="ordered locus">Galf_0467</name>
</gene>
<protein>
    <recommendedName>
        <fullName evidence="2">UPF0235 protein Galf_0467</fullName>
    </recommendedName>
</protein>
<dbReference type="InterPro" id="IPR036591">
    <property type="entry name" value="YggU-like_sf"/>
</dbReference>
<keyword evidence="4" id="KW-1185">Reference proteome</keyword>
<dbReference type="Proteomes" id="UP000001235">
    <property type="component" value="Chromosome"/>
</dbReference>
<dbReference type="NCBIfam" id="TIGR00251">
    <property type="entry name" value="DUF167 family protein"/>
    <property type="match status" value="1"/>
</dbReference>
<evidence type="ECO:0000256" key="2">
    <source>
        <dbReference type="HAMAP-Rule" id="MF_00634"/>
    </source>
</evidence>
<dbReference type="STRING" id="395494.Galf_0467"/>
<dbReference type="InterPro" id="IPR003746">
    <property type="entry name" value="DUF167"/>
</dbReference>
<dbReference type="Gene3D" id="3.30.1200.10">
    <property type="entry name" value="YggU-like"/>
    <property type="match status" value="1"/>
</dbReference>
<name>D9SC46_GALCS</name>
<dbReference type="Pfam" id="PF02594">
    <property type="entry name" value="DUF167"/>
    <property type="match status" value="1"/>
</dbReference>
<dbReference type="OrthoDB" id="9800587at2"/>
<dbReference type="RefSeq" id="WP_013292454.1">
    <property type="nucleotide sequence ID" value="NC_014394.1"/>
</dbReference>
<dbReference type="HAMAP" id="MF_00634">
    <property type="entry name" value="UPF0235"/>
    <property type="match status" value="1"/>
</dbReference>
<organism evidence="3 4">
    <name type="scientific">Gallionella capsiferriformans (strain ES-2)</name>
    <name type="common">Gallionella ferruginea capsiferriformans (strain ES-2)</name>
    <dbReference type="NCBI Taxonomy" id="395494"/>
    <lineage>
        <taxon>Bacteria</taxon>
        <taxon>Pseudomonadati</taxon>
        <taxon>Pseudomonadota</taxon>
        <taxon>Betaproteobacteria</taxon>
        <taxon>Nitrosomonadales</taxon>
        <taxon>Gallionellaceae</taxon>
        <taxon>Gallionella</taxon>
    </lineage>
</organism>